<dbReference type="InterPro" id="IPR031339">
    <property type="entry name" value="DUF4942"/>
</dbReference>
<dbReference type="OrthoDB" id="6128088at2"/>
<dbReference type="Pfam" id="PF13708">
    <property type="entry name" value="DUF4942"/>
    <property type="match status" value="1"/>
</dbReference>
<dbReference type="Gene3D" id="3.40.50.150">
    <property type="entry name" value="Vaccinia Virus protein VP39"/>
    <property type="match status" value="1"/>
</dbReference>
<dbReference type="AlphaFoldDB" id="A0A2S0N5U3"/>
<keyword evidence="2" id="KW-0614">Plasmid</keyword>
<proteinExistence type="predicted"/>
<sequence length="611" mass="69258">MWNMFKRPIGHVCDPSAGKGNLIRYAQEGFSGLAEEDIPWVAEFEDTEYQQGRYTVRLRERARQKFQRLREVSVVEIDAQHHASLKELGANLLGYDFLQVQSLAAIDQVIMNPPFSEGAKHVLHAWDTVYDAEIVAIVNAETIRNPFSQERKRLVGLIEKHGSVEFLRDQFTGDVERKTDVEIALIHLDKEPANGLDMDAIFAGMRKDQEGPELNPEQCSALTLPNNFVQDTCMRFDMAVNAARKSCEAQAISAHLSAQLGLTLEEMQAKGVGSDSRESVGSIRKYANKAFQEAYAHLKKQAWAQIIRSALLTEKLSNQARRKVESSAASIYQMEFSAYNVHGFLAGVIESMGDIYRDMICDLFDTIIERSTDNVVFYKSWKSNQKHRIGVRIRKTRFIIPRFRSHWGDGLDYESEQFLADIDKVFGYLHGETKHYDGLVSGFKRREKGSSERIKTRYFDFRYYCGTGTIHFYPASQEVVEKINQFVGKLRHWIPADMNEANADFKKQYEQGESLSKEYLDAYRKSNTRTYGYDDPARAVIRSLKGTGSNELPELDRIQAAIDGIHAKHGLRCGPALEQRPVLQALPAPQKVAVSAPTPLPQSEQLDLLAA</sequence>
<dbReference type="EMBL" id="CP027670">
    <property type="protein sequence ID" value="AVO43510.1"/>
    <property type="molecule type" value="Genomic_DNA"/>
</dbReference>
<dbReference type="KEGG" id="simp:C6571_18790"/>
<protein>
    <recommendedName>
        <fullName evidence="1">DUF4942 domain-containing protein</fullName>
    </recommendedName>
</protein>
<geneLocation type="plasmid" evidence="2 3">
    <name>unnamed1</name>
</geneLocation>
<reference evidence="2 3" key="1">
    <citation type="submission" date="2018-03" db="EMBL/GenBank/DDBJ databases">
        <title>Genome sequencing of Simplicispira sp.</title>
        <authorList>
            <person name="Kim S.-J."/>
            <person name="Heo J."/>
            <person name="Kwon S.-W."/>
        </authorList>
    </citation>
    <scope>NUCLEOTIDE SEQUENCE [LARGE SCALE GENOMIC DNA]</scope>
    <source>
        <strain evidence="2 3">SC1-8</strain>
        <plasmid evidence="2 3">unnamed1</plasmid>
    </source>
</reference>
<evidence type="ECO:0000313" key="2">
    <source>
        <dbReference type="EMBL" id="AVO43510.1"/>
    </source>
</evidence>
<evidence type="ECO:0000259" key="1">
    <source>
        <dbReference type="Pfam" id="PF13708"/>
    </source>
</evidence>
<gene>
    <name evidence="2" type="ORF">C6571_18790</name>
</gene>
<keyword evidence="3" id="KW-1185">Reference proteome</keyword>
<dbReference type="SUPFAM" id="SSF53335">
    <property type="entry name" value="S-adenosyl-L-methionine-dependent methyltransferases"/>
    <property type="match status" value="1"/>
</dbReference>
<dbReference type="InterPro" id="IPR029063">
    <property type="entry name" value="SAM-dependent_MTases_sf"/>
</dbReference>
<dbReference type="Proteomes" id="UP000239326">
    <property type="component" value="Plasmid unnamed1"/>
</dbReference>
<feature type="domain" description="DUF4942" evidence="1">
    <location>
        <begin position="296"/>
        <end position="491"/>
    </location>
</feature>
<organism evidence="2 3">
    <name type="scientific">Simplicispira suum</name>
    <dbReference type="NCBI Taxonomy" id="2109915"/>
    <lineage>
        <taxon>Bacteria</taxon>
        <taxon>Pseudomonadati</taxon>
        <taxon>Pseudomonadota</taxon>
        <taxon>Betaproteobacteria</taxon>
        <taxon>Burkholderiales</taxon>
        <taxon>Comamonadaceae</taxon>
        <taxon>Simplicispira</taxon>
    </lineage>
</organism>
<name>A0A2S0N5U3_9BURK</name>
<accession>A0A2S0N5U3</accession>
<evidence type="ECO:0000313" key="3">
    <source>
        <dbReference type="Proteomes" id="UP000239326"/>
    </source>
</evidence>